<dbReference type="Gene3D" id="1.20.1250.20">
    <property type="entry name" value="MFS general substrate transporter like domains"/>
    <property type="match status" value="2"/>
</dbReference>
<organism evidence="11 12">
    <name type="scientific">Rhizoctonia solani</name>
    <dbReference type="NCBI Taxonomy" id="456999"/>
    <lineage>
        <taxon>Eukaryota</taxon>
        <taxon>Fungi</taxon>
        <taxon>Dikarya</taxon>
        <taxon>Basidiomycota</taxon>
        <taxon>Agaricomycotina</taxon>
        <taxon>Agaricomycetes</taxon>
        <taxon>Cantharellales</taxon>
        <taxon>Ceratobasidiaceae</taxon>
        <taxon>Rhizoctonia</taxon>
    </lineage>
</organism>
<dbReference type="InterPro" id="IPR005829">
    <property type="entry name" value="Sugar_transporter_CS"/>
</dbReference>
<reference evidence="11" key="1">
    <citation type="submission" date="2021-01" db="EMBL/GenBank/DDBJ databases">
        <authorList>
            <person name="Kaushik A."/>
        </authorList>
    </citation>
    <scope>NUCLEOTIDE SEQUENCE</scope>
    <source>
        <strain evidence="11">Type strain: AG8-Rh-89/</strain>
    </source>
</reference>
<evidence type="ECO:0000256" key="7">
    <source>
        <dbReference type="ARBA" id="ARBA00023136"/>
    </source>
</evidence>
<dbReference type="InterPro" id="IPR050814">
    <property type="entry name" value="Myo-inositol_Transporter"/>
</dbReference>
<comment type="caution">
    <text evidence="11">The sequence shown here is derived from an EMBL/GenBank/DDBJ whole genome shotgun (WGS) entry which is preliminary data.</text>
</comment>
<dbReference type="PANTHER" id="PTHR48020">
    <property type="entry name" value="PROTON MYO-INOSITOL COTRANSPORTER"/>
    <property type="match status" value="1"/>
</dbReference>
<keyword evidence="4" id="KW-1003">Cell membrane</keyword>
<evidence type="ECO:0000256" key="5">
    <source>
        <dbReference type="ARBA" id="ARBA00022692"/>
    </source>
</evidence>
<feature type="transmembrane region" description="Helical" evidence="9">
    <location>
        <begin position="164"/>
        <end position="182"/>
    </location>
</feature>
<protein>
    <recommendedName>
        <fullName evidence="10">Major facilitator superfamily (MFS) profile domain-containing protein</fullName>
    </recommendedName>
</protein>
<dbReference type="PRINTS" id="PR00171">
    <property type="entry name" value="SUGRTRNSPORT"/>
</dbReference>
<accession>A0A8H3GY18</accession>
<name>A0A8H3GY18_9AGAM</name>
<feature type="transmembrane region" description="Helical" evidence="9">
    <location>
        <begin position="138"/>
        <end position="158"/>
    </location>
</feature>
<feature type="transmembrane region" description="Helical" evidence="9">
    <location>
        <begin position="561"/>
        <end position="579"/>
    </location>
</feature>
<evidence type="ECO:0000256" key="3">
    <source>
        <dbReference type="ARBA" id="ARBA00022448"/>
    </source>
</evidence>
<comment type="subcellular location">
    <subcellularLocation>
        <location evidence="1">Cell membrane</location>
        <topology evidence="1">Multi-pass membrane protein</topology>
    </subcellularLocation>
</comment>
<comment type="catalytic activity">
    <reaction evidence="8">
        <text>myo-inositol(out) + H(+)(out) = myo-inositol(in) + H(+)(in)</text>
        <dbReference type="Rhea" id="RHEA:60364"/>
        <dbReference type="ChEBI" id="CHEBI:15378"/>
        <dbReference type="ChEBI" id="CHEBI:17268"/>
    </reaction>
</comment>
<evidence type="ECO:0000256" key="2">
    <source>
        <dbReference type="ARBA" id="ARBA00010992"/>
    </source>
</evidence>
<dbReference type="Proteomes" id="UP000663850">
    <property type="component" value="Unassembled WGS sequence"/>
</dbReference>
<dbReference type="AlphaFoldDB" id="A0A8H3GY18"/>
<dbReference type="InterPro" id="IPR005828">
    <property type="entry name" value="MFS_sugar_transport-like"/>
</dbReference>
<proteinExistence type="inferred from homology"/>
<dbReference type="SUPFAM" id="SSF103473">
    <property type="entry name" value="MFS general substrate transporter"/>
    <property type="match status" value="1"/>
</dbReference>
<dbReference type="GO" id="GO:0005886">
    <property type="term" value="C:plasma membrane"/>
    <property type="evidence" value="ECO:0007669"/>
    <property type="project" value="UniProtKB-SubCell"/>
</dbReference>
<dbReference type="GO" id="GO:0015798">
    <property type="term" value="P:myo-inositol transport"/>
    <property type="evidence" value="ECO:0007669"/>
    <property type="project" value="UniProtKB-ARBA"/>
</dbReference>
<dbReference type="InterPro" id="IPR003663">
    <property type="entry name" value="Sugar/inositol_transpt"/>
</dbReference>
<dbReference type="InterPro" id="IPR036259">
    <property type="entry name" value="MFS_trans_sf"/>
</dbReference>
<feature type="transmembrane region" description="Helical" evidence="9">
    <location>
        <begin position="527"/>
        <end position="549"/>
    </location>
</feature>
<feature type="transmembrane region" description="Helical" evidence="9">
    <location>
        <begin position="497"/>
        <end position="515"/>
    </location>
</feature>
<feature type="transmembrane region" description="Helical" evidence="9">
    <location>
        <begin position="61"/>
        <end position="79"/>
    </location>
</feature>
<comment type="similarity">
    <text evidence="2">Belongs to the major facilitator superfamily. Sugar transporter (TC 2.A.1.1) family.</text>
</comment>
<evidence type="ECO:0000313" key="11">
    <source>
        <dbReference type="EMBL" id="CAE6479440.1"/>
    </source>
</evidence>
<evidence type="ECO:0000259" key="10">
    <source>
        <dbReference type="PROSITE" id="PS50850"/>
    </source>
</evidence>
<feature type="transmembrane region" description="Helical" evidence="9">
    <location>
        <begin position="221"/>
        <end position="243"/>
    </location>
</feature>
<dbReference type="Pfam" id="PF00083">
    <property type="entry name" value="Sugar_tr"/>
    <property type="match status" value="2"/>
</dbReference>
<feature type="transmembrane region" description="Helical" evidence="9">
    <location>
        <begin position="107"/>
        <end position="126"/>
    </location>
</feature>
<evidence type="ECO:0000256" key="6">
    <source>
        <dbReference type="ARBA" id="ARBA00022989"/>
    </source>
</evidence>
<feature type="transmembrane region" description="Helical" evidence="9">
    <location>
        <begin position="194"/>
        <end position="215"/>
    </location>
</feature>
<dbReference type="EMBL" id="CAJMWZ010003826">
    <property type="protein sequence ID" value="CAE6479440.1"/>
    <property type="molecule type" value="Genomic_DNA"/>
</dbReference>
<feature type="transmembrane region" description="Helical" evidence="9">
    <location>
        <begin position="456"/>
        <end position="477"/>
    </location>
</feature>
<feature type="transmembrane region" description="Helical" evidence="9">
    <location>
        <begin position="390"/>
        <end position="414"/>
    </location>
</feature>
<dbReference type="InterPro" id="IPR020846">
    <property type="entry name" value="MFS_dom"/>
</dbReference>
<feature type="transmembrane region" description="Helical" evidence="9">
    <location>
        <begin position="426"/>
        <end position="444"/>
    </location>
</feature>
<dbReference type="GO" id="GO:0022857">
    <property type="term" value="F:transmembrane transporter activity"/>
    <property type="evidence" value="ECO:0007669"/>
    <property type="project" value="InterPro"/>
</dbReference>
<keyword evidence="6 9" id="KW-1133">Transmembrane helix</keyword>
<evidence type="ECO:0000256" key="4">
    <source>
        <dbReference type="ARBA" id="ARBA00022475"/>
    </source>
</evidence>
<evidence type="ECO:0000256" key="1">
    <source>
        <dbReference type="ARBA" id="ARBA00004651"/>
    </source>
</evidence>
<evidence type="ECO:0000313" key="12">
    <source>
        <dbReference type="Proteomes" id="UP000663850"/>
    </source>
</evidence>
<keyword evidence="3" id="KW-0813">Transport</keyword>
<evidence type="ECO:0000256" key="9">
    <source>
        <dbReference type="SAM" id="Phobius"/>
    </source>
</evidence>
<keyword evidence="5 9" id="KW-0812">Transmembrane</keyword>
<keyword evidence="7 9" id="KW-0472">Membrane</keyword>
<sequence length="623" mass="67210">MAVLNFVSRLRALVYKNGYVKLPTQHNENVDDSIAEIMRDQETGEISEAAVRAEGEEKATFFVWVLVLASSISGLLFGYDTGVISGTLVTIGSDLGPEQLSNTQKELITSATTLGALIGGLAAGMISDFVGRKPVLAAANVVFIGGAIAQAVCHTVAAMIGGRFLIGIGVGLAACMAPLFIAELSPTKLRGRLVTVNVVFITGGQVISYGIGAAFESSPGGWRWMVGLGAVPAALQLVMLPFLPESPRILVRSGNLEQAEKNMAKIYAHATPEQVAQKVKLLRASVQESIDIQNNTTFVQRFKSILTIPVNRRALIVACGLQARILVRRGHLEQAEKNMAKIYAHATLEQVAQKVKLLRASVQESIDIQNSTTFLQRFKSIITVPVNRRALIVACGLQGFQQLCGFNTLVYYSATLFKSIGFDKPTAVGLIIAGTNFIFTLVALKYIDIVGRRKIMLFTPPGMIFGLTLASISFYYLTKSTGGVLVDGAKYPTTWSSLVLFSMVFYVASYATGLGNQSELFALEVRGIGASIATSANWAANLVIGATYLSLMHAITPSGAFGFYAGLCLLGWIFCIFCYPETAGLSLEEVKLIFRNDFGIKASERLRATKRELRERGDEPESP</sequence>
<gene>
    <name evidence="11" type="ORF">RDB_LOCUS73055</name>
</gene>
<dbReference type="PANTHER" id="PTHR48020:SF12">
    <property type="entry name" value="PROTON MYO-INOSITOL COTRANSPORTER"/>
    <property type="match status" value="1"/>
</dbReference>
<feature type="domain" description="Major facilitator superfamily (MFS) profile" evidence="10">
    <location>
        <begin position="66"/>
        <end position="583"/>
    </location>
</feature>
<dbReference type="GO" id="GO:0015791">
    <property type="term" value="P:polyol transmembrane transport"/>
    <property type="evidence" value="ECO:0007669"/>
    <property type="project" value="UniProtKB-ARBA"/>
</dbReference>
<dbReference type="PROSITE" id="PS00217">
    <property type="entry name" value="SUGAR_TRANSPORT_2"/>
    <property type="match status" value="1"/>
</dbReference>
<dbReference type="PROSITE" id="PS00216">
    <property type="entry name" value="SUGAR_TRANSPORT_1"/>
    <property type="match status" value="2"/>
</dbReference>
<evidence type="ECO:0000256" key="8">
    <source>
        <dbReference type="ARBA" id="ARBA00049119"/>
    </source>
</evidence>
<dbReference type="PROSITE" id="PS50850">
    <property type="entry name" value="MFS"/>
    <property type="match status" value="1"/>
</dbReference>